<keyword evidence="3" id="KW-1185">Reference proteome</keyword>
<sequence>MSQMGRELFERSMDAPLDPGISLLSDDSNPPGGGLKSSTLRVWVRNETAANLGLSPGRPAADVEAWQQHRPRSAGTHHACKRVSSRVTPRTPKTGGQHVPQGRCAHCSRFHMISDHSSHDDIVRNLRRCGYSIYCHPYKISLPGPATRSFAMESFLDIIDDLHQQQLNLAEEQHSVLRQAVLNHLQSEPLETKPATPLHDCARLQLPSSRAGNLSPFWVSIIPL</sequence>
<evidence type="ECO:0000313" key="3">
    <source>
        <dbReference type="Proteomes" id="UP000604046"/>
    </source>
</evidence>
<proteinExistence type="predicted"/>
<dbReference type="EMBL" id="CAJNDS010002734">
    <property type="protein sequence ID" value="CAE7577181.1"/>
    <property type="molecule type" value="Genomic_DNA"/>
</dbReference>
<evidence type="ECO:0000256" key="1">
    <source>
        <dbReference type="SAM" id="MobiDB-lite"/>
    </source>
</evidence>
<accession>A0A812UQG5</accession>
<feature type="region of interest" description="Disordered" evidence="1">
    <location>
        <begin position="13"/>
        <end position="37"/>
    </location>
</feature>
<feature type="region of interest" description="Disordered" evidence="1">
    <location>
        <begin position="69"/>
        <end position="101"/>
    </location>
</feature>
<name>A0A812UQG5_9DINO</name>
<dbReference type="Proteomes" id="UP000604046">
    <property type="component" value="Unassembled WGS sequence"/>
</dbReference>
<dbReference type="AlphaFoldDB" id="A0A812UQG5"/>
<reference evidence="2" key="1">
    <citation type="submission" date="2021-02" db="EMBL/GenBank/DDBJ databases">
        <authorList>
            <person name="Dougan E. K."/>
            <person name="Rhodes N."/>
            <person name="Thang M."/>
            <person name="Chan C."/>
        </authorList>
    </citation>
    <scope>NUCLEOTIDE SEQUENCE</scope>
</reference>
<comment type="caution">
    <text evidence="2">The sequence shown here is derived from an EMBL/GenBank/DDBJ whole genome shotgun (WGS) entry which is preliminary data.</text>
</comment>
<gene>
    <name evidence="2" type="primary">Poc5</name>
    <name evidence="2" type="ORF">SNAT2548_LOCUS32926</name>
</gene>
<protein>
    <submittedName>
        <fullName evidence="2">Poc5 protein</fullName>
    </submittedName>
</protein>
<evidence type="ECO:0000313" key="2">
    <source>
        <dbReference type="EMBL" id="CAE7577181.1"/>
    </source>
</evidence>
<organism evidence="2 3">
    <name type="scientific">Symbiodinium natans</name>
    <dbReference type="NCBI Taxonomy" id="878477"/>
    <lineage>
        <taxon>Eukaryota</taxon>
        <taxon>Sar</taxon>
        <taxon>Alveolata</taxon>
        <taxon>Dinophyceae</taxon>
        <taxon>Suessiales</taxon>
        <taxon>Symbiodiniaceae</taxon>
        <taxon>Symbiodinium</taxon>
    </lineage>
</organism>